<dbReference type="RefSeq" id="WP_212520743.1">
    <property type="nucleotide sequence ID" value="NZ_JAGSOH010000092.1"/>
</dbReference>
<dbReference type="InterPro" id="IPR008979">
    <property type="entry name" value="Galactose-bd-like_sf"/>
</dbReference>
<protein>
    <recommendedName>
        <fullName evidence="2">CBM6 domain-containing protein</fullName>
    </recommendedName>
</protein>
<dbReference type="InterPro" id="IPR017853">
    <property type="entry name" value="GH"/>
</dbReference>
<name>A0A941EL73_9ACTN</name>
<dbReference type="Gene3D" id="2.60.120.260">
    <property type="entry name" value="Galactose-binding domain-like"/>
    <property type="match status" value="1"/>
</dbReference>
<dbReference type="CDD" id="cd04081">
    <property type="entry name" value="CBM35_galactosidase-like"/>
    <property type="match status" value="1"/>
</dbReference>
<dbReference type="InterPro" id="IPR055240">
    <property type="entry name" value="CBM13-like"/>
</dbReference>
<reference evidence="3" key="1">
    <citation type="submission" date="2021-04" db="EMBL/GenBank/DDBJ databases">
        <title>Genome based classification of Actinospica acidithermotolerans sp. nov., an actinobacterium isolated from an Indonesian hot spring.</title>
        <authorList>
            <person name="Kusuma A.B."/>
            <person name="Putra K.E."/>
            <person name="Nafisah S."/>
            <person name="Loh J."/>
            <person name="Nouioui I."/>
            <person name="Goodfellow M."/>
        </authorList>
    </citation>
    <scope>NUCLEOTIDE SEQUENCE</scope>
    <source>
        <strain evidence="3">MGRD01-02</strain>
    </source>
</reference>
<dbReference type="SUPFAM" id="SSF49785">
    <property type="entry name" value="Galactose-binding domain-like"/>
    <property type="match status" value="1"/>
</dbReference>
<evidence type="ECO:0000259" key="2">
    <source>
        <dbReference type="PROSITE" id="PS51175"/>
    </source>
</evidence>
<evidence type="ECO:0000256" key="1">
    <source>
        <dbReference type="SAM" id="MobiDB-lite"/>
    </source>
</evidence>
<dbReference type="EMBL" id="JAGSOH010000092">
    <property type="protein sequence ID" value="MBR7829609.1"/>
    <property type="molecule type" value="Genomic_DNA"/>
</dbReference>
<dbReference type="PROSITE" id="PS51175">
    <property type="entry name" value="CBM6"/>
    <property type="match status" value="1"/>
</dbReference>
<feature type="region of interest" description="Disordered" evidence="1">
    <location>
        <begin position="1"/>
        <end position="24"/>
    </location>
</feature>
<proteinExistence type="predicted"/>
<evidence type="ECO:0000313" key="4">
    <source>
        <dbReference type="Proteomes" id="UP000676325"/>
    </source>
</evidence>
<dbReference type="InterPro" id="IPR029070">
    <property type="entry name" value="Chitinase_insertion_sf"/>
</dbReference>
<dbReference type="GO" id="GO:0005975">
    <property type="term" value="P:carbohydrate metabolic process"/>
    <property type="evidence" value="ECO:0007669"/>
    <property type="project" value="InterPro"/>
</dbReference>
<keyword evidence="4" id="KW-1185">Reference proteome</keyword>
<dbReference type="Proteomes" id="UP000676325">
    <property type="component" value="Unassembled WGS sequence"/>
</dbReference>
<dbReference type="PANTHER" id="PTHR46066">
    <property type="entry name" value="CHITINASE DOMAIN-CONTAINING PROTEIN 1 FAMILY MEMBER"/>
    <property type="match status" value="1"/>
</dbReference>
<dbReference type="PANTHER" id="PTHR46066:SF2">
    <property type="entry name" value="CHITINASE DOMAIN-CONTAINING PROTEIN 1"/>
    <property type="match status" value="1"/>
</dbReference>
<dbReference type="Gene3D" id="3.10.50.10">
    <property type="match status" value="1"/>
</dbReference>
<evidence type="ECO:0000313" key="3">
    <source>
        <dbReference type="EMBL" id="MBR7829609.1"/>
    </source>
</evidence>
<dbReference type="Pfam" id="PF22704">
    <property type="entry name" value="CBM13-like"/>
    <property type="match status" value="1"/>
</dbReference>
<dbReference type="InterPro" id="IPR005084">
    <property type="entry name" value="CBM6"/>
</dbReference>
<organism evidence="3 4">
    <name type="scientific">Actinospica acidithermotolerans</name>
    <dbReference type="NCBI Taxonomy" id="2828514"/>
    <lineage>
        <taxon>Bacteria</taxon>
        <taxon>Bacillati</taxon>
        <taxon>Actinomycetota</taxon>
        <taxon>Actinomycetes</taxon>
        <taxon>Catenulisporales</taxon>
        <taxon>Actinospicaceae</taxon>
        <taxon>Actinospica</taxon>
    </lineage>
</organism>
<accession>A0A941EL73</accession>
<sequence length="538" mass="55012">MPTSNEPSPSTRGSADPSRPRRPRHARAILATAAALGLSAGAAVIGANQADATPPNAHLAAAHPAGASAHNAIVQFQEWLYPSTAGSNACTAAAEYSDGRVQNGSLKAEYWDIDENGDATEDLASNPDDACNGYSAANAASVKAHSAQQYMTVSLSDLASEEHLTGSTAKSAAAIATLVNFTEKIGFTGIDIDFENYWGWVGPDQANYYRFLTNLATALHADGLQLQVEGPPDDGTGFNYGTVLADGADQVVMMDYDDEYQKPAGSTCLAFSPFTWSKQLIIGALAQIPAGEHDRFVVGLPSEAYTAPDPCDTDKVVGNLSYADMQGEPGFSTSSATIAARRDPGSGEIRWNSGGTTYDYNDSTALDTKLALVESLGVTHISVWVLGGANAWFSAAGAQGTSSSVDAAASGNTLTGRAAAVTCSACSGGARVGYLGTNSAGTHSALTFNGVRAATAGTYEVLFEYCDGSSTARNAAISVNGGSPVTVSFPPTGGFGTPGTIEVPLNLASGTNSVTVGNPTSAAPDFSEVIVPSAPAAD</sequence>
<dbReference type="SUPFAM" id="SSF51445">
    <property type="entry name" value="(Trans)glycosidases"/>
    <property type="match status" value="1"/>
</dbReference>
<dbReference type="AlphaFoldDB" id="A0A941EL73"/>
<dbReference type="Gene3D" id="3.20.20.80">
    <property type="entry name" value="Glycosidases"/>
    <property type="match status" value="1"/>
</dbReference>
<comment type="caution">
    <text evidence="3">The sequence shown here is derived from an EMBL/GenBank/DDBJ whole genome shotgun (WGS) entry which is preliminary data.</text>
</comment>
<feature type="domain" description="CBM6" evidence="2">
    <location>
        <begin position="403"/>
        <end position="532"/>
    </location>
</feature>
<dbReference type="GO" id="GO:0030246">
    <property type="term" value="F:carbohydrate binding"/>
    <property type="evidence" value="ECO:0007669"/>
    <property type="project" value="InterPro"/>
</dbReference>
<dbReference type="Pfam" id="PF00704">
    <property type="entry name" value="Glyco_hydro_18"/>
    <property type="match status" value="1"/>
</dbReference>
<feature type="compositionally biased region" description="Polar residues" evidence="1">
    <location>
        <begin position="1"/>
        <end position="11"/>
    </location>
</feature>
<dbReference type="InterPro" id="IPR001223">
    <property type="entry name" value="Glyco_hydro18_cat"/>
</dbReference>
<gene>
    <name evidence="3" type="ORF">KDK95_25105</name>
</gene>